<dbReference type="InterPro" id="IPR055302">
    <property type="entry name" value="F-box_dom-containing"/>
</dbReference>
<sequence>MAKRRRQPRDAAAADGLSSLPDDLLRRILFFAPSREAASTCVRSRRWRTSGAVNLDSRSYRPDPQAAADAVDDAGRLTRRRFLRGAEAALAAARGPVTRLTVHLEGASSKQERGAVAALLNRRRFRALLRHPTAGLVEELRLRVAVVPAGDGPGPPQRGLYRLSFRKLPCEALRVLHVTSFTDLEPPPRSGAGTAAFPRLAELRLQGCVVTFNRSSASSTHLRSSPHCTLNPPLSQQWTRNLPFRNRATGSSARRSPLSSSQSTLTELHTWKAAWRSKRRGCGTSGIMGFFSLQASSLLKVVAASNVIQADLHITTINSATKILRLKVDFMIDDVAIDDEKDQQDDGSDNHEVSDIPGLSECSFNCLQSSLRRVSLQFWMEKQFNCFGVQLVKFFANNAVLLEEMQTDDGNHKLHEHMNSKARRWISGNEESMVVLATLLHGCPAVRDLRLKLSKDLVMQKFYSIDQEARADFGRSVDRFMHRRSPMRSLGGADDGNYEASDIPVLGDQSLSCLESCLTRVSLHFRMDNPNCLGVQLAKFFAENARALEEIYIDDGSQKMCDHMIFSKTRVVRCRGPAIFF</sequence>
<protein>
    <recommendedName>
        <fullName evidence="3">F-box domain-containing protein</fullName>
    </recommendedName>
</protein>
<reference evidence="2" key="1">
    <citation type="journal article" date="2019" name="Nat. Commun.">
        <title>The genome of broomcorn millet.</title>
        <authorList>
            <person name="Zou C."/>
            <person name="Miki D."/>
            <person name="Li D."/>
            <person name="Tang Q."/>
            <person name="Xiao L."/>
            <person name="Rajput S."/>
            <person name="Deng P."/>
            <person name="Jia W."/>
            <person name="Huang R."/>
            <person name="Zhang M."/>
            <person name="Sun Y."/>
            <person name="Hu J."/>
            <person name="Fu X."/>
            <person name="Schnable P.S."/>
            <person name="Li F."/>
            <person name="Zhang H."/>
            <person name="Feng B."/>
            <person name="Zhu X."/>
            <person name="Liu R."/>
            <person name="Schnable J.C."/>
            <person name="Zhu J.-K."/>
            <person name="Zhang H."/>
        </authorList>
    </citation>
    <scope>NUCLEOTIDE SEQUENCE [LARGE SCALE GENOMIC DNA]</scope>
</reference>
<gene>
    <name evidence="1" type="ORF">C2845_PM18G11870</name>
</gene>
<evidence type="ECO:0008006" key="3">
    <source>
        <dbReference type="Google" id="ProtNLM"/>
    </source>
</evidence>
<dbReference type="InterPro" id="IPR036047">
    <property type="entry name" value="F-box-like_dom_sf"/>
</dbReference>
<evidence type="ECO:0000313" key="2">
    <source>
        <dbReference type="Proteomes" id="UP000275267"/>
    </source>
</evidence>
<comment type="caution">
    <text evidence="1">The sequence shown here is derived from an EMBL/GenBank/DDBJ whole genome shotgun (WGS) entry which is preliminary data.</text>
</comment>
<dbReference type="STRING" id="4540.A0A3L6PKF1"/>
<dbReference type="PANTHER" id="PTHR32141">
    <property type="match status" value="1"/>
</dbReference>
<organism evidence="1 2">
    <name type="scientific">Panicum miliaceum</name>
    <name type="common">Proso millet</name>
    <name type="synonym">Broomcorn millet</name>
    <dbReference type="NCBI Taxonomy" id="4540"/>
    <lineage>
        <taxon>Eukaryota</taxon>
        <taxon>Viridiplantae</taxon>
        <taxon>Streptophyta</taxon>
        <taxon>Embryophyta</taxon>
        <taxon>Tracheophyta</taxon>
        <taxon>Spermatophyta</taxon>
        <taxon>Magnoliopsida</taxon>
        <taxon>Liliopsida</taxon>
        <taxon>Poales</taxon>
        <taxon>Poaceae</taxon>
        <taxon>PACMAD clade</taxon>
        <taxon>Panicoideae</taxon>
        <taxon>Panicodae</taxon>
        <taxon>Paniceae</taxon>
        <taxon>Panicinae</taxon>
        <taxon>Panicum</taxon>
        <taxon>Panicum sect. Panicum</taxon>
    </lineage>
</organism>
<dbReference type="AlphaFoldDB" id="A0A3L6PKF1"/>
<dbReference type="PANTHER" id="PTHR32141:SF26">
    <property type="entry name" value="OS08G0328600 PROTEIN"/>
    <property type="match status" value="1"/>
</dbReference>
<keyword evidence="2" id="KW-1185">Reference proteome</keyword>
<dbReference type="Proteomes" id="UP000275267">
    <property type="component" value="Unassembled WGS sequence"/>
</dbReference>
<accession>A0A3L6PKF1</accession>
<name>A0A3L6PKF1_PANMI</name>
<proteinExistence type="predicted"/>
<dbReference type="EMBL" id="PQIB02000017">
    <property type="protein sequence ID" value="RLM58260.1"/>
    <property type="molecule type" value="Genomic_DNA"/>
</dbReference>
<dbReference type="SUPFAM" id="SSF81383">
    <property type="entry name" value="F-box domain"/>
    <property type="match status" value="1"/>
</dbReference>
<evidence type="ECO:0000313" key="1">
    <source>
        <dbReference type="EMBL" id="RLM58260.1"/>
    </source>
</evidence>